<dbReference type="eggNOG" id="KOG0166">
    <property type="taxonomic scope" value="Eukaryota"/>
</dbReference>
<evidence type="ECO:0000256" key="3">
    <source>
        <dbReference type="ARBA" id="ARBA00022927"/>
    </source>
</evidence>
<dbReference type="AlphaFoldDB" id="A0A175JUG0"/>
<dbReference type="InterPro" id="IPR016024">
    <property type="entry name" value="ARM-type_fold"/>
</dbReference>
<dbReference type="VEuPathDB" id="AmoebaDB:EHI5A_048560"/>
<reference evidence="5 6" key="1">
    <citation type="submission" date="2016-05" db="EMBL/GenBank/DDBJ databases">
        <title>First whole genome sequencing of Entamoeba histolytica HM1:IMSS-clone-6.</title>
        <authorList>
            <person name="Mukherjee Avik.K."/>
            <person name="Izumyama S."/>
            <person name="Nakada-Tsukui K."/>
            <person name="Nozaki T."/>
        </authorList>
    </citation>
    <scope>NUCLEOTIDE SEQUENCE [LARGE SCALE GENOMIC DNA]</scope>
    <source>
        <strain evidence="5 6">HM1:IMSS clone 6</strain>
    </source>
</reference>
<sequence>MLFKKHKLKTSKNKIKGMYRKSSQSLTDVCNNSYSIHSTLRQNKRRQLLELKRKNNEKEEEEIKKINLKSEETYFNVNDKQIQLLFNGIQSDNYEIIIQSIKMLKEIVKKAPEVSNEFETRLFDMILMTITIPRMLQIFQKAIDNEVKMNILYILVNVSSGNTQQIIKMIQLGVIEQLLPFMLTNQFKRDICWVFANLASENVKLRDEVMNRIINVLLCLIRDNTEQAMFVECTRLISNLCSFTPKPSYSIVTHFIEYLIHAATMNDSTIVSQALLGLDYLCEESIYCQELKQPLLPLFIKGIKSGNEELMIVVLQCIGTLILNDNTFAQELVNNGFINEIITISDYITDKITPILMYCLANIVACKQGNVGLLIVNSKLFKNILVEINTSPNHDIVIEAGWVLINVLAVIDEDVMNKILNIDIFDSFYRILSISYSGTYDILFYTLKIIIKILEVGEKESHFHGFNCYQTMLEESNCVGLLDGMKEDCILSVENQELIAEIEKYWEDDNNQMELN</sequence>
<dbReference type="VEuPathDB" id="AmoebaDB:EHI8A_101190"/>
<evidence type="ECO:0000313" key="6">
    <source>
        <dbReference type="Proteomes" id="UP000078387"/>
    </source>
</evidence>
<gene>
    <name evidence="5" type="ORF">CL6EHI_099280</name>
</gene>
<evidence type="ECO:0000256" key="4">
    <source>
        <dbReference type="SAM" id="Coils"/>
    </source>
</evidence>
<dbReference type="GO" id="GO:0015031">
    <property type="term" value="P:protein transport"/>
    <property type="evidence" value="ECO:0007669"/>
    <property type="project" value="UniProtKB-KW"/>
</dbReference>
<accession>A0A175JUG0</accession>
<protein>
    <submittedName>
        <fullName evidence="5">Importin alpha putative</fullName>
    </submittedName>
</protein>
<comment type="similarity">
    <text evidence="1">Belongs to the importin alpha family.</text>
</comment>
<keyword evidence="2" id="KW-0813">Transport</keyword>
<keyword evidence="3" id="KW-0653">Protein transport</keyword>
<evidence type="ECO:0000313" key="5">
    <source>
        <dbReference type="EMBL" id="GAT97014.1"/>
    </source>
</evidence>
<dbReference type="InterPro" id="IPR011989">
    <property type="entry name" value="ARM-like"/>
</dbReference>
<dbReference type="Gene3D" id="1.25.10.10">
    <property type="entry name" value="Leucine-rich Repeat Variant"/>
    <property type="match status" value="1"/>
</dbReference>
<dbReference type="EMBL" id="BDEQ01000001">
    <property type="protein sequence ID" value="GAT97014.1"/>
    <property type="molecule type" value="Genomic_DNA"/>
</dbReference>
<comment type="caution">
    <text evidence="5">The sequence shown here is derived from an EMBL/GenBank/DDBJ whole genome shotgun (WGS) entry which is preliminary data.</text>
</comment>
<evidence type="ECO:0000256" key="2">
    <source>
        <dbReference type="ARBA" id="ARBA00022448"/>
    </source>
</evidence>
<feature type="coiled-coil region" evidence="4">
    <location>
        <begin position="41"/>
        <end position="71"/>
    </location>
</feature>
<dbReference type="VEuPathDB" id="AmoebaDB:KM1_029000"/>
<organism evidence="5 6">
    <name type="scientific">Entamoeba histolytica</name>
    <dbReference type="NCBI Taxonomy" id="5759"/>
    <lineage>
        <taxon>Eukaryota</taxon>
        <taxon>Amoebozoa</taxon>
        <taxon>Evosea</taxon>
        <taxon>Archamoebae</taxon>
        <taxon>Mastigamoebida</taxon>
        <taxon>Entamoebidae</taxon>
        <taxon>Entamoeba</taxon>
    </lineage>
</organism>
<dbReference type="VEuPathDB" id="AmoebaDB:EHI7A_027550"/>
<name>A0A175JUG0_ENTHI</name>
<dbReference type="FunFam" id="1.25.10.10:FF:000927">
    <property type="entry name" value="Importin alpha, putative"/>
    <property type="match status" value="1"/>
</dbReference>
<dbReference type="Proteomes" id="UP000078387">
    <property type="component" value="Unassembled WGS sequence"/>
</dbReference>
<dbReference type="VEuPathDB" id="AmoebaDB:EHI_099280"/>
<proteinExistence type="inferred from homology"/>
<keyword evidence="4" id="KW-0175">Coiled coil</keyword>
<dbReference type="PANTHER" id="PTHR23316">
    <property type="entry name" value="IMPORTIN ALPHA"/>
    <property type="match status" value="1"/>
</dbReference>
<dbReference type="SUPFAM" id="SSF48371">
    <property type="entry name" value="ARM repeat"/>
    <property type="match status" value="1"/>
</dbReference>
<evidence type="ECO:0000256" key="1">
    <source>
        <dbReference type="ARBA" id="ARBA00010394"/>
    </source>
</evidence>